<feature type="compositionally biased region" description="Basic and acidic residues" evidence="1">
    <location>
        <begin position="55"/>
        <end position="65"/>
    </location>
</feature>
<evidence type="ECO:0000313" key="3">
    <source>
        <dbReference type="Proteomes" id="UP000237889"/>
    </source>
</evidence>
<dbReference type="RefSeq" id="WP_106747451.1">
    <property type="nucleotide sequence ID" value="NZ_CP027668.1"/>
</dbReference>
<name>A0A2S0N864_9HYPH</name>
<dbReference type="EMBL" id="CP027668">
    <property type="protein sequence ID" value="AVO44121.1"/>
    <property type="molecule type" value="Genomic_DNA"/>
</dbReference>
<accession>A0A2S0N864</accession>
<dbReference type="Proteomes" id="UP000237889">
    <property type="component" value="Chromosome"/>
</dbReference>
<dbReference type="KEGG" id="phr:C6569_03045"/>
<evidence type="ECO:0000256" key="1">
    <source>
        <dbReference type="SAM" id="MobiDB-lite"/>
    </source>
</evidence>
<protein>
    <submittedName>
        <fullName evidence="2">Uncharacterized protein</fullName>
    </submittedName>
</protein>
<evidence type="ECO:0000313" key="2">
    <source>
        <dbReference type="EMBL" id="AVO44121.1"/>
    </source>
</evidence>
<keyword evidence="3" id="KW-1185">Reference proteome</keyword>
<feature type="compositionally biased region" description="Basic and acidic residues" evidence="1">
    <location>
        <begin position="1"/>
        <end position="14"/>
    </location>
</feature>
<organism evidence="2 3">
    <name type="scientific">Phreatobacter cathodiphilus</name>
    <dbReference type="NCBI Taxonomy" id="1868589"/>
    <lineage>
        <taxon>Bacteria</taxon>
        <taxon>Pseudomonadati</taxon>
        <taxon>Pseudomonadota</taxon>
        <taxon>Alphaproteobacteria</taxon>
        <taxon>Hyphomicrobiales</taxon>
        <taxon>Phreatobacteraceae</taxon>
        <taxon>Phreatobacter</taxon>
    </lineage>
</organism>
<dbReference type="AlphaFoldDB" id="A0A2S0N864"/>
<sequence>MTDDRIPGSEEPRITRHNGTKPQAGDGAFAVPGAAGRPDTGDRRGEDYVESQPGGRRDDLVDRANRPPGRRSGGGQD</sequence>
<reference evidence="2 3" key="1">
    <citation type="submission" date="2018-03" db="EMBL/GenBank/DDBJ databases">
        <title>Genome sequencing of Phreatobacter sp.</title>
        <authorList>
            <person name="Kim S.-J."/>
            <person name="Heo J."/>
            <person name="Kwon S.-W."/>
        </authorList>
    </citation>
    <scope>NUCLEOTIDE SEQUENCE [LARGE SCALE GENOMIC DNA]</scope>
    <source>
        <strain evidence="2 3">S-12</strain>
    </source>
</reference>
<feature type="region of interest" description="Disordered" evidence="1">
    <location>
        <begin position="1"/>
        <end position="77"/>
    </location>
</feature>
<proteinExistence type="predicted"/>
<gene>
    <name evidence="2" type="ORF">C6569_03045</name>
</gene>